<protein>
    <recommendedName>
        <fullName evidence="3">Restriction endonuclease</fullName>
    </recommendedName>
</protein>
<gene>
    <name evidence="1" type="ORF">ACFPJA_02170</name>
</gene>
<evidence type="ECO:0000313" key="1">
    <source>
        <dbReference type="EMBL" id="MFC5133535.1"/>
    </source>
</evidence>
<keyword evidence="2" id="KW-1185">Reference proteome</keyword>
<dbReference type="RefSeq" id="WP_122105580.1">
    <property type="nucleotide sequence ID" value="NZ_JBHSKV010000002.1"/>
</dbReference>
<name>A0ABD5QML3_9EURY</name>
<dbReference type="AlphaFoldDB" id="A0ABD5QML3"/>
<dbReference type="GeneID" id="300068759"/>
<evidence type="ECO:0000313" key="2">
    <source>
        <dbReference type="Proteomes" id="UP001596145"/>
    </source>
</evidence>
<accession>A0ABD5QML3</accession>
<reference evidence="1 2" key="1">
    <citation type="journal article" date="2019" name="Int. J. Syst. Evol. Microbiol.">
        <title>The Global Catalogue of Microorganisms (GCM) 10K type strain sequencing project: providing services to taxonomists for standard genome sequencing and annotation.</title>
        <authorList>
            <consortium name="The Broad Institute Genomics Platform"/>
            <consortium name="The Broad Institute Genome Sequencing Center for Infectious Disease"/>
            <person name="Wu L."/>
            <person name="Ma J."/>
        </authorList>
    </citation>
    <scope>NUCLEOTIDE SEQUENCE [LARGE SCALE GENOMIC DNA]</scope>
    <source>
        <strain evidence="1 2">CGMCC 1.16026</strain>
    </source>
</reference>
<proteinExistence type="predicted"/>
<comment type="caution">
    <text evidence="1">The sequence shown here is derived from an EMBL/GenBank/DDBJ whole genome shotgun (WGS) entry which is preliminary data.</text>
</comment>
<dbReference type="EMBL" id="JBHSKV010000002">
    <property type="protein sequence ID" value="MFC5133535.1"/>
    <property type="molecule type" value="Genomic_DNA"/>
</dbReference>
<dbReference type="Proteomes" id="UP001596145">
    <property type="component" value="Unassembled WGS sequence"/>
</dbReference>
<sequence length="452" mass="52051">MTRSLTADALVDATTEELATYLRSGAINPRVLTRSLDYEGLDIDDWDRIKRIHFCLSEDVHNFISKLPERVRRIKTENQREHVDTQGEVRGSINWSGTLRTWSDSGYADKSRFVCDTPYTEYDIAENRVLKRLLWQVHRTVTTDLRGVEYDWRRQYWTDDQIDHFDRLYKQNVHLNRIAPGQQISVTDQDLTAARRSRLDLYTEAYELLDRYQRLQSNRFDPDITKLLTETLIIPASTPTLFELFCIFRILRYLNDETPGVRLHPIAGESTALAQLETDDRRIDIFHDQNGAIDFHETLDPDVVPAHPTFKRYQDALVDYTNALRGLTGSDQDPVLYRGRPDIVIEIYDTSSPDDDLVAVLLGEVKYSSAAQTFRQGLEELATYRRFAYHDDYLIDNPDLPVTSLLITNGYSTAGTADELIHLNGSELLTDDVDLFRSFAADSFPDSPTIKP</sequence>
<organism evidence="1 2">
    <name type="scientific">Halorubrum glutamatedens</name>
    <dbReference type="NCBI Taxonomy" id="2707018"/>
    <lineage>
        <taxon>Archaea</taxon>
        <taxon>Methanobacteriati</taxon>
        <taxon>Methanobacteriota</taxon>
        <taxon>Stenosarchaea group</taxon>
        <taxon>Halobacteria</taxon>
        <taxon>Halobacteriales</taxon>
        <taxon>Haloferacaceae</taxon>
        <taxon>Halorubrum</taxon>
    </lineage>
</organism>
<evidence type="ECO:0008006" key="3">
    <source>
        <dbReference type="Google" id="ProtNLM"/>
    </source>
</evidence>